<evidence type="ECO:0000256" key="3">
    <source>
        <dbReference type="ARBA" id="ARBA00023274"/>
    </source>
</evidence>
<dbReference type="GO" id="GO:0006412">
    <property type="term" value="P:translation"/>
    <property type="evidence" value="ECO:0007669"/>
    <property type="project" value="InterPro"/>
</dbReference>
<sequence>MSQLVVRPGRNAARQAKRLKEIRKVKGAIIWHEKERKKRQELHQERWDSKQAVKQRIKWENEHIKGVRVQALRNAKEDWQLGPLRPNRAVGKGAEKYGAITALRLQRPHIPLATQRNRNEVREKKGLELEYPLVVEDKRYFPIVKDDRVVIIKGKDAGKVGVVSDLLTRSHEVIVKGLNMHYFDSELLGEAAVEMGPKRENEVPLPITDVRLVIPYEITQQGQKRYNDVIVDKIFMERHTTGIDPYTGTDYGDAEIPKDHQYDPETSRPIFHRYIAGTRHRIEWPWEVEEEFEAGNIPEESATDRQTFLQRTIGTIRHPITSLKRWRGQNNLNGVGAADKADVSTAAEVELIEQKALERSKMDRPRSKKNPPTDTPDGVDTTRNIVEGADSMSYTLIAPPFPDTLGEELRGAIHDFALDAKKDPEAPRSSIKVKRTSEQGVMAREVAKAKKRASESMKTPMQLRWELEHAKKLQAQKKNPLVETDALLLALGQHMQKNGVKPKRPTVEDVD</sequence>
<feature type="region of interest" description="Disordered" evidence="4">
    <location>
        <begin position="354"/>
        <end position="381"/>
    </location>
</feature>
<dbReference type="CDD" id="cd06089">
    <property type="entry name" value="KOW_RPL26"/>
    <property type="match status" value="1"/>
</dbReference>
<organism evidence="5 6">
    <name type="scientific">Neocucurbitaria cava</name>
    <dbReference type="NCBI Taxonomy" id="798079"/>
    <lineage>
        <taxon>Eukaryota</taxon>
        <taxon>Fungi</taxon>
        <taxon>Dikarya</taxon>
        <taxon>Ascomycota</taxon>
        <taxon>Pezizomycotina</taxon>
        <taxon>Dothideomycetes</taxon>
        <taxon>Pleosporomycetidae</taxon>
        <taxon>Pleosporales</taxon>
        <taxon>Pleosporineae</taxon>
        <taxon>Cucurbitariaceae</taxon>
        <taxon>Neocucurbitaria</taxon>
    </lineage>
</organism>
<evidence type="ECO:0000256" key="2">
    <source>
        <dbReference type="ARBA" id="ARBA00022980"/>
    </source>
</evidence>
<feature type="compositionally biased region" description="Basic and acidic residues" evidence="4">
    <location>
        <begin position="354"/>
        <end position="365"/>
    </location>
</feature>
<dbReference type="GO" id="GO:0003723">
    <property type="term" value="F:RNA binding"/>
    <property type="evidence" value="ECO:0007669"/>
    <property type="project" value="InterPro"/>
</dbReference>
<comment type="caution">
    <text evidence="5">The sequence shown here is derived from an EMBL/GenBank/DDBJ whole genome shotgun (WGS) entry which is preliminary data.</text>
</comment>
<dbReference type="EMBL" id="JAPEUY010000016">
    <property type="protein sequence ID" value="KAJ4365208.1"/>
    <property type="molecule type" value="Genomic_DNA"/>
</dbReference>
<name>A0A9W9CJ86_9PLEO</name>
<dbReference type="GO" id="GO:0005840">
    <property type="term" value="C:ribosome"/>
    <property type="evidence" value="ECO:0007669"/>
    <property type="project" value="UniProtKB-KW"/>
</dbReference>
<dbReference type="AlphaFoldDB" id="A0A9W9CJ86"/>
<keyword evidence="6" id="KW-1185">Reference proteome</keyword>
<keyword evidence="2" id="KW-0689">Ribosomal protein</keyword>
<dbReference type="SUPFAM" id="SSF50104">
    <property type="entry name" value="Translation proteins SH3-like domain"/>
    <property type="match status" value="1"/>
</dbReference>
<evidence type="ECO:0000313" key="6">
    <source>
        <dbReference type="Proteomes" id="UP001140560"/>
    </source>
</evidence>
<dbReference type="InterPro" id="IPR041988">
    <property type="entry name" value="Ribosomal_uL24_KOW"/>
</dbReference>
<dbReference type="Proteomes" id="UP001140560">
    <property type="component" value="Unassembled WGS sequence"/>
</dbReference>
<evidence type="ECO:0000256" key="4">
    <source>
        <dbReference type="SAM" id="MobiDB-lite"/>
    </source>
</evidence>
<dbReference type="PANTHER" id="PTHR12903">
    <property type="entry name" value="MITOCHONDRIAL RIBOSOMAL PROTEIN L24"/>
    <property type="match status" value="1"/>
</dbReference>
<dbReference type="InterPro" id="IPR008991">
    <property type="entry name" value="Translation_prot_SH3-like_sf"/>
</dbReference>
<keyword evidence="3" id="KW-0687">Ribonucleoprotein</keyword>
<proteinExistence type="inferred from homology"/>
<protein>
    <recommendedName>
        <fullName evidence="7">KOW domain-containing protein</fullName>
    </recommendedName>
</protein>
<evidence type="ECO:0008006" key="7">
    <source>
        <dbReference type="Google" id="ProtNLM"/>
    </source>
</evidence>
<reference evidence="5" key="1">
    <citation type="submission" date="2022-10" db="EMBL/GenBank/DDBJ databases">
        <title>Tapping the CABI collections for fungal endophytes: first genome assemblies for Collariella, Neodidymelliopsis, Ascochyta clinopodiicola, Didymella pomorum, Didymosphaeria variabile, Neocosmospora piperis and Neocucurbitaria cava.</title>
        <authorList>
            <person name="Hill R."/>
        </authorList>
    </citation>
    <scope>NUCLEOTIDE SEQUENCE</scope>
    <source>
        <strain evidence="5">IMI 356814</strain>
    </source>
</reference>
<dbReference type="GO" id="GO:1990904">
    <property type="term" value="C:ribonucleoprotein complex"/>
    <property type="evidence" value="ECO:0007669"/>
    <property type="project" value="UniProtKB-KW"/>
</dbReference>
<evidence type="ECO:0000313" key="5">
    <source>
        <dbReference type="EMBL" id="KAJ4365208.1"/>
    </source>
</evidence>
<dbReference type="InterPro" id="IPR003256">
    <property type="entry name" value="Ribosomal_uL24"/>
</dbReference>
<evidence type="ECO:0000256" key="1">
    <source>
        <dbReference type="ARBA" id="ARBA00010618"/>
    </source>
</evidence>
<comment type="similarity">
    <text evidence="1">Belongs to the universal ribosomal protein uL24 family.</text>
</comment>
<dbReference type="OrthoDB" id="359154at2759"/>
<dbReference type="InterPro" id="IPR014722">
    <property type="entry name" value="Rib_uL2_dom2"/>
</dbReference>
<dbReference type="GO" id="GO:0003735">
    <property type="term" value="F:structural constituent of ribosome"/>
    <property type="evidence" value="ECO:0007669"/>
    <property type="project" value="InterPro"/>
</dbReference>
<dbReference type="PROSITE" id="PS01108">
    <property type="entry name" value="RIBOSOMAL_L24"/>
    <property type="match status" value="1"/>
</dbReference>
<gene>
    <name evidence="5" type="ORF">N0V83_008826</name>
</gene>
<dbReference type="InterPro" id="IPR005825">
    <property type="entry name" value="Ribosomal_uL24_CS"/>
</dbReference>
<accession>A0A9W9CJ86</accession>
<dbReference type="Gene3D" id="2.30.30.30">
    <property type="match status" value="1"/>
</dbReference>